<keyword evidence="1" id="KW-1133">Transmembrane helix</keyword>
<organism evidence="2 3">
    <name type="scientific">Lachnoanaerobaculum gingivalis</name>
    <dbReference type="NCBI Taxonomy" id="2490855"/>
    <lineage>
        <taxon>Bacteria</taxon>
        <taxon>Bacillati</taxon>
        <taxon>Bacillota</taxon>
        <taxon>Clostridia</taxon>
        <taxon>Lachnospirales</taxon>
        <taxon>Lachnospiraceae</taxon>
        <taxon>Lachnoanaerobaculum</taxon>
    </lineage>
</organism>
<dbReference type="Proteomes" id="UP000272490">
    <property type="component" value="Unassembled WGS sequence"/>
</dbReference>
<reference evidence="2 3" key="1">
    <citation type="submission" date="2018-11" db="EMBL/GenBank/DDBJ databases">
        <title>Genome sequencing of Lachnoanaerobaculum sp. KCOM 2030 (= ChDC B114).</title>
        <authorList>
            <person name="Kook J.-K."/>
            <person name="Park S.-N."/>
            <person name="Lim Y.K."/>
        </authorList>
    </citation>
    <scope>NUCLEOTIDE SEQUENCE [LARGE SCALE GENOMIC DNA]</scope>
    <source>
        <strain evidence="2 3">KCOM 2030</strain>
    </source>
</reference>
<dbReference type="OrthoDB" id="9803232at2"/>
<gene>
    <name evidence="2" type="ORF">EHV10_02460</name>
</gene>
<dbReference type="RefSeq" id="WP_128673255.1">
    <property type="nucleotide sequence ID" value="NZ_CAUQHB010000049.1"/>
</dbReference>
<sequence>MFSILGAVLFGAIAIMTVLVACGLPLGEFTMGGQYKILPKKLRVVAVVSVAIQIFAMIIILQAGGFISLLLPFKVTKYICFFFAAYLSLNTIMNMISKSRKEKYVMTPISLIAGICFWITAFQM</sequence>
<evidence type="ECO:0000256" key="1">
    <source>
        <dbReference type="SAM" id="Phobius"/>
    </source>
</evidence>
<keyword evidence="1" id="KW-0812">Transmembrane</keyword>
<evidence type="ECO:0000313" key="3">
    <source>
        <dbReference type="Proteomes" id="UP000272490"/>
    </source>
</evidence>
<keyword evidence="1" id="KW-0472">Membrane</keyword>
<feature type="transmembrane region" description="Helical" evidence="1">
    <location>
        <begin position="6"/>
        <end position="24"/>
    </location>
</feature>
<dbReference type="EMBL" id="RRCO01000001">
    <property type="protein sequence ID" value="RRJ26895.1"/>
    <property type="molecule type" value="Genomic_DNA"/>
</dbReference>
<evidence type="ECO:0000313" key="2">
    <source>
        <dbReference type="EMBL" id="RRJ26895.1"/>
    </source>
</evidence>
<comment type="caution">
    <text evidence="2">The sequence shown here is derived from an EMBL/GenBank/DDBJ whole genome shotgun (WGS) entry which is preliminary data.</text>
</comment>
<feature type="transmembrane region" description="Helical" evidence="1">
    <location>
        <begin position="104"/>
        <end position="122"/>
    </location>
</feature>
<dbReference type="AlphaFoldDB" id="A0A3P3R0I5"/>
<feature type="transmembrane region" description="Helical" evidence="1">
    <location>
        <begin position="44"/>
        <end position="69"/>
    </location>
</feature>
<feature type="transmembrane region" description="Helical" evidence="1">
    <location>
        <begin position="75"/>
        <end position="92"/>
    </location>
</feature>
<name>A0A3P3R0I5_9FIRM</name>
<accession>A0A3P3R0I5</accession>
<proteinExistence type="predicted"/>
<protein>
    <submittedName>
        <fullName evidence="2">Uncharacterized protein</fullName>
    </submittedName>
</protein>
<keyword evidence="3" id="KW-1185">Reference proteome</keyword>